<name>E3MZZ0_CAERE</name>
<organism evidence="2">
    <name type="scientific">Caenorhabditis remanei</name>
    <name type="common">Caenorhabditis vulgaris</name>
    <dbReference type="NCBI Taxonomy" id="31234"/>
    <lineage>
        <taxon>Eukaryota</taxon>
        <taxon>Metazoa</taxon>
        <taxon>Ecdysozoa</taxon>
        <taxon>Nematoda</taxon>
        <taxon>Chromadorea</taxon>
        <taxon>Rhabditida</taxon>
        <taxon>Rhabditina</taxon>
        <taxon>Rhabditomorpha</taxon>
        <taxon>Rhabditoidea</taxon>
        <taxon>Rhabditidae</taxon>
        <taxon>Peloderinae</taxon>
        <taxon>Caenorhabditis</taxon>
    </lineage>
</organism>
<sequence length="110" mass="12501">MMVHTDTMALEKKMEEEFKKLNDRMERMEATDHDVVFMAQKMDIHQQQAVIVVGPPAVSDEMVQMEEGEEEQIQLEEEDEVPRFGLGNTDTADSSLTVPCPSTLIVLYAL</sequence>
<dbReference type="HOGENOM" id="CLU_2173360_0_0_1"/>
<evidence type="ECO:0000313" key="2">
    <source>
        <dbReference type="Proteomes" id="UP000008281"/>
    </source>
</evidence>
<gene>
    <name evidence="1" type="ORF">CRE_08429</name>
</gene>
<reference evidence="1" key="1">
    <citation type="submission" date="2007-07" db="EMBL/GenBank/DDBJ databases">
        <title>PCAP assembly of the Caenorhabditis remanei genome.</title>
        <authorList>
            <consortium name="The Caenorhabditis remanei Sequencing Consortium"/>
            <person name="Wilson R.K."/>
        </authorList>
    </citation>
    <scope>NUCLEOTIDE SEQUENCE [LARGE SCALE GENOMIC DNA]</scope>
    <source>
        <strain evidence="1">PB4641</strain>
    </source>
</reference>
<protein>
    <submittedName>
        <fullName evidence="1">Uncharacterized protein</fullName>
    </submittedName>
</protein>
<dbReference type="InParanoid" id="E3MZZ0"/>
<dbReference type="Proteomes" id="UP000008281">
    <property type="component" value="Unassembled WGS sequence"/>
</dbReference>
<keyword evidence="2" id="KW-1185">Reference proteome</keyword>
<dbReference type="EMBL" id="DS268503">
    <property type="protein sequence ID" value="EFP13202.1"/>
    <property type="molecule type" value="Genomic_DNA"/>
</dbReference>
<evidence type="ECO:0000313" key="1">
    <source>
        <dbReference type="EMBL" id="EFP13202.1"/>
    </source>
</evidence>
<accession>E3MZZ0</accession>
<proteinExistence type="predicted"/>
<dbReference type="AlphaFoldDB" id="E3MZZ0"/>